<reference evidence="2 3" key="1">
    <citation type="submission" date="2014-02" db="EMBL/GenBank/DDBJ databases">
        <title>Genome sequence of Paenibacillus darwinianus reveals adaptive mechanisms for survival in Antarctic soils.</title>
        <authorList>
            <person name="Dsouza M."/>
            <person name="Taylor M.W."/>
            <person name="Turner S.J."/>
            <person name="Aislabie J."/>
        </authorList>
    </citation>
    <scope>NUCLEOTIDE SEQUENCE [LARGE SCALE GENOMIC DNA]</scope>
    <source>
        <strain evidence="2 3">CE1</strain>
    </source>
</reference>
<dbReference type="AlphaFoldDB" id="A0A9W5W729"/>
<feature type="region of interest" description="Disordered" evidence="1">
    <location>
        <begin position="1"/>
        <end position="30"/>
    </location>
</feature>
<organism evidence="2 3">
    <name type="scientific">Paenibacillus darwinianus</name>
    <dbReference type="NCBI Taxonomy" id="1380763"/>
    <lineage>
        <taxon>Bacteria</taxon>
        <taxon>Bacillati</taxon>
        <taxon>Bacillota</taxon>
        <taxon>Bacilli</taxon>
        <taxon>Bacillales</taxon>
        <taxon>Paenibacillaceae</taxon>
        <taxon>Paenibacillus</taxon>
    </lineage>
</organism>
<gene>
    <name evidence="2" type="ORF">BG53_03955</name>
</gene>
<dbReference type="Proteomes" id="UP000053750">
    <property type="component" value="Unassembled WGS sequence"/>
</dbReference>
<keyword evidence="3" id="KW-1185">Reference proteome</keyword>
<evidence type="ECO:0000313" key="3">
    <source>
        <dbReference type="Proteomes" id="UP000053750"/>
    </source>
</evidence>
<comment type="caution">
    <text evidence="2">The sequence shown here is derived from an EMBL/GenBank/DDBJ whole genome shotgun (WGS) entry which is preliminary data.</text>
</comment>
<accession>A0A9W5W729</accession>
<proteinExistence type="predicted"/>
<protein>
    <submittedName>
        <fullName evidence="2">Uncharacterized protein</fullName>
    </submittedName>
</protein>
<evidence type="ECO:0000313" key="2">
    <source>
        <dbReference type="EMBL" id="EXX87555.1"/>
    </source>
</evidence>
<evidence type="ECO:0000256" key="1">
    <source>
        <dbReference type="SAM" id="MobiDB-lite"/>
    </source>
</evidence>
<name>A0A9W5W729_9BACL</name>
<sequence>MSFSVPHTLHSTRISPTIDSAGFSSSSGNFLPQSGQNRALTGAALPQSGQLFSSLMFVIFS</sequence>
<dbReference type="EMBL" id="JFHU01000153">
    <property type="protein sequence ID" value="EXX87555.1"/>
    <property type="molecule type" value="Genomic_DNA"/>
</dbReference>